<accession>A0A183NM88</accession>
<feature type="region of interest" description="Disordered" evidence="1">
    <location>
        <begin position="48"/>
        <end position="91"/>
    </location>
</feature>
<dbReference type="AlphaFoldDB" id="A0A183NM88"/>
<name>A0A183NM88_9TREM</name>
<protein>
    <submittedName>
        <fullName evidence="2">Uncharacterized protein</fullName>
    </submittedName>
</protein>
<evidence type="ECO:0000313" key="2">
    <source>
        <dbReference type="EMBL" id="VDO93231.1"/>
    </source>
</evidence>
<proteinExistence type="predicted"/>
<keyword evidence="3" id="KW-1185">Reference proteome</keyword>
<reference evidence="2 3" key="1">
    <citation type="submission" date="2018-11" db="EMBL/GenBank/DDBJ databases">
        <authorList>
            <consortium name="Pathogen Informatics"/>
        </authorList>
    </citation>
    <scope>NUCLEOTIDE SEQUENCE [LARGE SCALE GENOMIC DNA]</scope>
    <source>
        <strain>Denwood</strain>
        <strain evidence="3">Zambia</strain>
    </source>
</reference>
<dbReference type="STRING" id="31246.A0A183NM88"/>
<dbReference type="EMBL" id="UZAL01005458">
    <property type="protein sequence ID" value="VDO93231.1"/>
    <property type="molecule type" value="Genomic_DNA"/>
</dbReference>
<dbReference type="Proteomes" id="UP000269396">
    <property type="component" value="Unassembled WGS sequence"/>
</dbReference>
<gene>
    <name evidence="2" type="ORF">SMTD_LOCUS3224</name>
</gene>
<organism evidence="2 3">
    <name type="scientific">Schistosoma mattheei</name>
    <dbReference type="NCBI Taxonomy" id="31246"/>
    <lineage>
        <taxon>Eukaryota</taxon>
        <taxon>Metazoa</taxon>
        <taxon>Spiralia</taxon>
        <taxon>Lophotrochozoa</taxon>
        <taxon>Platyhelminthes</taxon>
        <taxon>Trematoda</taxon>
        <taxon>Digenea</taxon>
        <taxon>Strigeidida</taxon>
        <taxon>Schistosomatoidea</taxon>
        <taxon>Schistosomatidae</taxon>
        <taxon>Schistosoma</taxon>
    </lineage>
</organism>
<sequence>MFNSLNRIILRFLLVKSANEDSLIKFEFRALPVATTNSDDIEIRTQNDDTAANIDEENSEKNTLDETTTFDASKSLKDNNDKHQKHKQKPKWHKWPVSEENLWNLMLPILKEFDSILLAYKGEYYILISVKIFIVLSKVNFQFS</sequence>
<evidence type="ECO:0000256" key="1">
    <source>
        <dbReference type="SAM" id="MobiDB-lite"/>
    </source>
</evidence>
<evidence type="ECO:0000313" key="3">
    <source>
        <dbReference type="Proteomes" id="UP000269396"/>
    </source>
</evidence>